<feature type="transmembrane region" description="Helical" evidence="1">
    <location>
        <begin position="101"/>
        <end position="126"/>
    </location>
</feature>
<gene>
    <name evidence="2" type="ORF">U0042_12055</name>
</gene>
<evidence type="ECO:0000256" key="1">
    <source>
        <dbReference type="SAM" id="Phobius"/>
    </source>
</evidence>
<reference evidence="2 3" key="1">
    <citation type="submission" date="2023-12" db="EMBL/GenBank/DDBJ databases">
        <title>Genome sequencing and assembly of bacterial species from a model synthetic community.</title>
        <authorList>
            <person name="Hogle S.L."/>
        </authorList>
    </citation>
    <scope>NUCLEOTIDE SEQUENCE [LARGE SCALE GENOMIC DNA]</scope>
    <source>
        <strain evidence="2 3">HAMBI 2494</strain>
    </source>
</reference>
<evidence type="ECO:0000313" key="3">
    <source>
        <dbReference type="Proteomes" id="UP001325479"/>
    </source>
</evidence>
<dbReference type="EMBL" id="CP139965">
    <property type="protein sequence ID" value="WQD80345.1"/>
    <property type="molecule type" value="Genomic_DNA"/>
</dbReference>
<dbReference type="RefSeq" id="WP_232833646.1">
    <property type="nucleotide sequence ID" value="NZ_CP139965.1"/>
</dbReference>
<accession>A0ABZ0WSI0</accession>
<keyword evidence="1" id="KW-0472">Membrane</keyword>
<keyword evidence="3" id="KW-1185">Reference proteome</keyword>
<name>A0ABZ0WSI0_9BURK</name>
<sequence length="280" mass="30194">MNNDDHSHGRGHANHADPPADALDARALQALSAFVDAELPPHARTELEAQLAADPEAASRVAAYRAQRNALRALCAVQSGKANDEAAYVVLRARTPWWQRAGLAACWLVVGAGLAATLATVVPPLFQHHDDYGKPAAFAQRADVAYAVYSPEQRHPVEVGADDQAQLVAWLSKRLERPLSVPSLDDYGYTLVGGRLLPGESGPAAQFMYENAAGTRLTLYVTGAKNQTAALRTLREGERRTIYWITDRTGYALSGQLPEGRLHAIAVDVCTALGGKPDQW</sequence>
<proteinExistence type="predicted"/>
<dbReference type="Proteomes" id="UP001325479">
    <property type="component" value="Chromosome"/>
</dbReference>
<keyword evidence="1" id="KW-1133">Transmembrane helix</keyword>
<protein>
    <submittedName>
        <fullName evidence="2">Anti-sigma factor</fullName>
    </submittedName>
</protein>
<evidence type="ECO:0000313" key="2">
    <source>
        <dbReference type="EMBL" id="WQD80345.1"/>
    </source>
</evidence>
<organism evidence="2 3">
    <name type="scientific">Paraburkholderia kururiensis</name>
    <dbReference type="NCBI Taxonomy" id="984307"/>
    <lineage>
        <taxon>Bacteria</taxon>
        <taxon>Pseudomonadati</taxon>
        <taxon>Pseudomonadota</taxon>
        <taxon>Betaproteobacteria</taxon>
        <taxon>Burkholderiales</taxon>
        <taxon>Burkholderiaceae</taxon>
        <taxon>Paraburkholderia</taxon>
    </lineage>
</organism>
<keyword evidence="1" id="KW-0812">Transmembrane</keyword>